<gene>
    <name evidence="7" type="ORF">CLV56_2268</name>
</gene>
<protein>
    <recommendedName>
        <fullName evidence="4">Mg-protoporphyrin IX chelatase</fullName>
    </recommendedName>
</protein>
<dbReference type="PANTHER" id="PTHR35023:SF1">
    <property type="entry name" value="MG-PROTOPORPHYRIN IX CHELATASE"/>
    <property type="match status" value="1"/>
</dbReference>
<reference evidence="7 8" key="1">
    <citation type="submission" date="2017-11" db="EMBL/GenBank/DDBJ databases">
        <title>Genomic Encyclopedia of Archaeal and Bacterial Type Strains, Phase II (KMG-II): From Individual Species to Whole Genera.</title>
        <authorList>
            <person name="Goeker M."/>
        </authorList>
    </citation>
    <scope>NUCLEOTIDE SEQUENCE [LARGE SCALE GENOMIC DNA]</scope>
    <source>
        <strain evidence="7 8">DSM 27763</strain>
    </source>
</reference>
<dbReference type="PROSITE" id="PS50234">
    <property type="entry name" value="VWFA"/>
    <property type="match status" value="1"/>
</dbReference>
<dbReference type="Gene3D" id="3.40.50.300">
    <property type="entry name" value="P-loop containing nucleotide triphosphate hydrolases"/>
    <property type="match status" value="1"/>
</dbReference>
<proteinExistence type="inferred from homology"/>
<dbReference type="Pfam" id="PF13519">
    <property type="entry name" value="VWA_2"/>
    <property type="match status" value="1"/>
</dbReference>
<feature type="compositionally biased region" description="Low complexity" evidence="5">
    <location>
        <begin position="373"/>
        <end position="382"/>
    </location>
</feature>
<dbReference type="AlphaFoldDB" id="A0A0B2BUW6"/>
<evidence type="ECO:0000313" key="8">
    <source>
        <dbReference type="Proteomes" id="UP000230842"/>
    </source>
</evidence>
<evidence type="ECO:0000256" key="5">
    <source>
        <dbReference type="SAM" id="MobiDB-lite"/>
    </source>
</evidence>
<dbReference type="InterPro" id="IPR027417">
    <property type="entry name" value="P-loop_NTPase"/>
</dbReference>
<dbReference type="InterPro" id="IPR000523">
    <property type="entry name" value="Mg_chelatse_chII-like_cat_dom"/>
</dbReference>
<dbReference type="InterPro" id="IPR041702">
    <property type="entry name" value="BchD/ChlD_VWA"/>
</dbReference>
<dbReference type="InterPro" id="IPR003593">
    <property type="entry name" value="AAA+_ATPase"/>
</dbReference>
<evidence type="ECO:0000256" key="4">
    <source>
        <dbReference type="ARBA" id="ARBA00030759"/>
    </source>
</evidence>
<organism evidence="7 8">
    <name type="scientific">Mumia flava</name>
    <dbReference type="NCBI Taxonomy" id="1348852"/>
    <lineage>
        <taxon>Bacteria</taxon>
        <taxon>Bacillati</taxon>
        <taxon>Actinomycetota</taxon>
        <taxon>Actinomycetes</taxon>
        <taxon>Propionibacteriales</taxon>
        <taxon>Nocardioidaceae</taxon>
        <taxon>Mumia</taxon>
    </lineage>
</organism>
<accession>A0A0B2BUW6</accession>
<dbReference type="SMART" id="SM00382">
    <property type="entry name" value="AAA"/>
    <property type="match status" value="1"/>
</dbReference>
<keyword evidence="2" id="KW-0547">Nucleotide-binding</keyword>
<dbReference type="InterPro" id="IPR002035">
    <property type="entry name" value="VWF_A"/>
</dbReference>
<sequence>MPSAVTSTPHYPFSAVVGAEDMTLALVLAAIAPELGGVLVRGEKGTAKTTTVRALTALLPDVAVVDGCRFSCDPVSPDPGCPDGPHAPSAVRTDRPARLVELPVAASEDRVVGSLHLGRALADGVAEFEPGLLASAHRGVLYVDEANLLGDHLVDVLLDAAATGRTRVEREGVSVTHASRFVLVGTMNPEEGELRPQLLDRFGLSAEVAAPRDPRTRVEVVRRRLAYEADPAAFLADHGGAERELAARIADARARLGAVRLDDAMLLVVARVCAGFDVDGMRADLVTAQAARAHAAWRGGDTVAREDVRAAARLAIAHRIRRNPFDAPGIDEDLLDELLGDEQPPEPPPAPGPDDGDSDGDGDGDGPGGGGEPPQSSAGDSPADPPPTTGSSTDPPTSSVDPPTSSVEPPTASVEPPTSSVDPVETTPDPGPPAATPVAAGPAYRPRLFSLTGTGAGADGRRSRARTDRGRTVGSRRATPSESGPVHLLATLRAAAPHQQARGRSTGSAVRLRPSDLRFAVREGREGNLVLLCVDASGSMGARRRMEQVKTAVLSLLLDAYQRRDRVGLVTFRGPGAELVLPPTGSVDVAAARLDAVPTGGRTPLAEGLRESVAVIERASRRDPDRRPLLVVVTDGRATAGPDALGRASAAARDVAAAGIRTVVLDCESGALRLGLAADLATDLRADHVPIGEVAASTLTSTIRRVRAGSRRTDPAASRRIVDGTGRVA</sequence>
<evidence type="ECO:0000256" key="1">
    <source>
        <dbReference type="ARBA" id="ARBA00005799"/>
    </source>
</evidence>
<evidence type="ECO:0000259" key="6">
    <source>
        <dbReference type="PROSITE" id="PS50234"/>
    </source>
</evidence>
<dbReference type="CDD" id="cd01451">
    <property type="entry name" value="vWA_Magnesium_chelatase"/>
    <property type="match status" value="1"/>
</dbReference>
<keyword evidence="8" id="KW-1185">Reference proteome</keyword>
<dbReference type="Gene3D" id="3.40.50.410">
    <property type="entry name" value="von Willebrand factor, type A domain"/>
    <property type="match status" value="1"/>
</dbReference>
<dbReference type="SUPFAM" id="SSF53300">
    <property type="entry name" value="vWA-like"/>
    <property type="match status" value="1"/>
</dbReference>
<dbReference type="InterPro" id="IPR041628">
    <property type="entry name" value="ChlI/MoxR_AAA_lid"/>
</dbReference>
<dbReference type="SUPFAM" id="SSF52540">
    <property type="entry name" value="P-loop containing nucleoside triphosphate hydrolases"/>
    <property type="match status" value="1"/>
</dbReference>
<evidence type="ECO:0000256" key="3">
    <source>
        <dbReference type="ARBA" id="ARBA00022840"/>
    </source>
</evidence>
<dbReference type="Proteomes" id="UP000230842">
    <property type="component" value="Unassembled WGS sequence"/>
</dbReference>
<dbReference type="Pfam" id="PF17863">
    <property type="entry name" value="AAA_lid_2"/>
    <property type="match status" value="1"/>
</dbReference>
<feature type="region of interest" description="Disordered" evidence="5">
    <location>
        <begin position="338"/>
        <end position="483"/>
    </location>
</feature>
<dbReference type="GO" id="GO:0005524">
    <property type="term" value="F:ATP binding"/>
    <property type="evidence" value="ECO:0007669"/>
    <property type="project" value="UniProtKB-KW"/>
</dbReference>
<dbReference type="RefSeq" id="WP_039340011.1">
    <property type="nucleotide sequence ID" value="NZ_PGEZ01000001.1"/>
</dbReference>
<feature type="compositionally biased region" description="Acidic residues" evidence="5">
    <location>
        <begin position="354"/>
        <end position="364"/>
    </location>
</feature>
<dbReference type="CDD" id="cd00009">
    <property type="entry name" value="AAA"/>
    <property type="match status" value="1"/>
</dbReference>
<keyword evidence="3" id="KW-0067">ATP-binding</keyword>
<comment type="caution">
    <text evidence="7">The sequence shown here is derived from an EMBL/GenBank/DDBJ whole genome shotgun (WGS) entry which is preliminary data.</text>
</comment>
<feature type="domain" description="VWFA" evidence="6">
    <location>
        <begin position="529"/>
        <end position="706"/>
    </location>
</feature>
<evidence type="ECO:0000256" key="2">
    <source>
        <dbReference type="ARBA" id="ARBA00022741"/>
    </source>
</evidence>
<dbReference type="PANTHER" id="PTHR35023">
    <property type="entry name" value="CHELATASE-RELATED"/>
    <property type="match status" value="1"/>
</dbReference>
<dbReference type="InterPro" id="IPR052989">
    <property type="entry name" value="Mg-chelatase_DI-like"/>
</dbReference>
<dbReference type="InterPro" id="IPR036465">
    <property type="entry name" value="vWFA_dom_sf"/>
</dbReference>
<evidence type="ECO:0000313" key="7">
    <source>
        <dbReference type="EMBL" id="PJJ58024.1"/>
    </source>
</evidence>
<dbReference type="OrthoDB" id="9775079at2"/>
<feature type="compositionally biased region" description="Basic and acidic residues" evidence="5">
    <location>
        <begin position="459"/>
        <end position="471"/>
    </location>
</feature>
<dbReference type="Gene3D" id="1.10.8.80">
    <property type="entry name" value="Magnesium chelatase subunit I, C-Terminal domain"/>
    <property type="match status" value="1"/>
</dbReference>
<dbReference type="EMBL" id="PGEZ01000001">
    <property type="protein sequence ID" value="PJJ58024.1"/>
    <property type="molecule type" value="Genomic_DNA"/>
</dbReference>
<name>A0A0B2BUW6_9ACTN</name>
<dbReference type="SMART" id="SM00327">
    <property type="entry name" value="VWA"/>
    <property type="match status" value="1"/>
</dbReference>
<dbReference type="Pfam" id="PF01078">
    <property type="entry name" value="Mg_chelatase"/>
    <property type="match status" value="1"/>
</dbReference>
<feature type="region of interest" description="Disordered" evidence="5">
    <location>
        <begin position="707"/>
        <end position="729"/>
    </location>
</feature>
<feature type="compositionally biased region" description="Low complexity" evidence="5">
    <location>
        <begin position="389"/>
        <end position="411"/>
    </location>
</feature>
<comment type="similarity">
    <text evidence="1">Belongs to the Mg-chelatase subunits D/I family.</text>
</comment>